<evidence type="ECO:0000259" key="2">
    <source>
        <dbReference type="Pfam" id="PF18394"/>
    </source>
</evidence>
<sequence>MFVFGGNVKKTAELRSPILPSIPSIPQGFALSTDVVFAKECAKVMWSLKHHTEQIERMFHLMHQAALCYSHTVNHEYQLVVQQLQSLQQVNEAICRVLTSQVSGITSLKELVQAANHVSDQKFQDDIQLLNGEITAKQKSLYEFSEAPRSMRDKMSQLKGEIGEKTSWDSKYCSELFNRSVETLHFLVRSVDSNYKTFLKEKKHKSMSTHDQKVHDFTKIKLHQKLLEAQEKVVGYLTGRETVYSKLGDWFTRLIPVRKDIEVVGGKMTKHAEECGQHLQAQNTWETNFQHRISELSRKMMTVLSQHSPPAQTSGSGSEGVDAPEDNASLEMQRRVLAKLRSFNSSVEQDLNEQRTKLERLNIAALYH</sequence>
<dbReference type="AlphaFoldDB" id="A0AA35XEJ8"/>
<evidence type="ECO:0000256" key="1">
    <source>
        <dbReference type="SAM" id="MobiDB-lite"/>
    </source>
</evidence>
<evidence type="ECO:0000313" key="3">
    <source>
        <dbReference type="EMBL" id="CAI8048057.1"/>
    </source>
</evidence>
<dbReference type="EMBL" id="CASHTH010003695">
    <property type="protein sequence ID" value="CAI8048057.1"/>
    <property type="molecule type" value="Genomic_DNA"/>
</dbReference>
<gene>
    <name evidence="3" type="ORF">GBAR_LOCUS26549</name>
</gene>
<name>A0AA35XEJ8_GEOBA</name>
<dbReference type="InterPro" id="IPR041309">
    <property type="entry name" value="TBK1_CC1"/>
</dbReference>
<evidence type="ECO:0000313" key="4">
    <source>
        <dbReference type="Proteomes" id="UP001174909"/>
    </source>
</evidence>
<comment type="caution">
    <text evidence="3">The sequence shown here is derived from an EMBL/GenBank/DDBJ whole genome shotgun (WGS) entry which is preliminary data.</text>
</comment>
<protein>
    <recommendedName>
        <fullName evidence="2">TANK-binding kinase 1 coiled-coil domain-containing protein</fullName>
    </recommendedName>
</protein>
<feature type="region of interest" description="Disordered" evidence="1">
    <location>
        <begin position="305"/>
        <end position="325"/>
    </location>
</feature>
<keyword evidence="4" id="KW-1185">Reference proteome</keyword>
<dbReference type="Pfam" id="PF18394">
    <property type="entry name" value="TBK1_CCD1"/>
    <property type="match status" value="1"/>
</dbReference>
<reference evidence="3" key="1">
    <citation type="submission" date="2023-03" db="EMBL/GenBank/DDBJ databases">
        <authorList>
            <person name="Steffen K."/>
            <person name="Cardenas P."/>
        </authorList>
    </citation>
    <scope>NUCLEOTIDE SEQUENCE</scope>
</reference>
<proteinExistence type="predicted"/>
<dbReference type="Gene3D" id="1.20.1270.420">
    <property type="match status" value="1"/>
</dbReference>
<accession>A0AA35XEJ8</accession>
<dbReference type="Proteomes" id="UP001174909">
    <property type="component" value="Unassembled WGS sequence"/>
</dbReference>
<feature type="domain" description="TANK-binding kinase 1 coiled-coil" evidence="2">
    <location>
        <begin position="23"/>
        <end position="278"/>
    </location>
</feature>
<dbReference type="EMBL" id="CASHTH010003695">
    <property type="protein sequence ID" value="CAI8048062.1"/>
    <property type="molecule type" value="Genomic_DNA"/>
</dbReference>
<organism evidence="3 4">
    <name type="scientific">Geodia barretti</name>
    <name type="common">Barrett's horny sponge</name>
    <dbReference type="NCBI Taxonomy" id="519541"/>
    <lineage>
        <taxon>Eukaryota</taxon>
        <taxon>Metazoa</taxon>
        <taxon>Porifera</taxon>
        <taxon>Demospongiae</taxon>
        <taxon>Heteroscleromorpha</taxon>
        <taxon>Tetractinellida</taxon>
        <taxon>Astrophorina</taxon>
        <taxon>Geodiidae</taxon>
        <taxon>Geodia</taxon>
    </lineage>
</organism>
<feature type="compositionally biased region" description="Polar residues" evidence="1">
    <location>
        <begin position="305"/>
        <end position="316"/>
    </location>
</feature>